<gene>
    <name evidence="1" type="ORF">CHARACLAT_026507</name>
</gene>
<proteinExistence type="predicted"/>
<organism evidence="1 2">
    <name type="scientific">Characodon lateralis</name>
    <dbReference type="NCBI Taxonomy" id="208331"/>
    <lineage>
        <taxon>Eukaryota</taxon>
        <taxon>Metazoa</taxon>
        <taxon>Chordata</taxon>
        <taxon>Craniata</taxon>
        <taxon>Vertebrata</taxon>
        <taxon>Euteleostomi</taxon>
        <taxon>Actinopterygii</taxon>
        <taxon>Neopterygii</taxon>
        <taxon>Teleostei</taxon>
        <taxon>Neoteleostei</taxon>
        <taxon>Acanthomorphata</taxon>
        <taxon>Ovalentaria</taxon>
        <taxon>Atherinomorphae</taxon>
        <taxon>Cyprinodontiformes</taxon>
        <taxon>Goodeidae</taxon>
        <taxon>Characodon</taxon>
    </lineage>
</organism>
<comment type="caution">
    <text evidence="1">The sequence shown here is derived from an EMBL/GenBank/DDBJ whole genome shotgun (WGS) entry which is preliminary data.</text>
</comment>
<evidence type="ECO:0000313" key="1">
    <source>
        <dbReference type="EMBL" id="MED6281894.1"/>
    </source>
</evidence>
<sequence>MHICVLCVRMSVPQAHSFRRTPVKSKTQRVYGRAHTHTSRRHSRAKNSRPTIDIQCYTPCLAIVAGKSGDHESRKLSQQALKLITHGKHVSKRPMAGTPKCTGIGFKKHSIDKSTISNKH</sequence>
<name>A0ABU7E5N3_9TELE</name>
<dbReference type="EMBL" id="JAHUTJ010044196">
    <property type="protein sequence ID" value="MED6281894.1"/>
    <property type="molecule type" value="Genomic_DNA"/>
</dbReference>
<keyword evidence="2" id="KW-1185">Reference proteome</keyword>
<reference evidence="1 2" key="1">
    <citation type="submission" date="2021-06" db="EMBL/GenBank/DDBJ databases">
        <authorList>
            <person name="Palmer J.M."/>
        </authorList>
    </citation>
    <scope>NUCLEOTIDE SEQUENCE [LARGE SCALE GENOMIC DNA]</scope>
    <source>
        <strain evidence="1 2">CL_MEX2019</strain>
        <tissue evidence="1">Muscle</tissue>
    </source>
</reference>
<protein>
    <submittedName>
        <fullName evidence="1">Uncharacterized protein</fullName>
    </submittedName>
</protein>
<accession>A0ABU7E5N3</accession>
<evidence type="ECO:0000313" key="2">
    <source>
        <dbReference type="Proteomes" id="UP001352852"/>
    </source>
</evidence>
<dbReference type="Proteomes" id="UP001352852">
    <property type="component" value="Unassembled WGS sequence"/>
</dbReference>